<comment type="similarity">
    <text evidence="1 5">Belongs to the heat shock protein 70 family.</text>
</comment>
<dbReference type="GO" id="GO:0140662">
    <property type="term" value="F:ATP-dependent protein folding chaperone"/>
    <property type="evidence" value="ECO:0007669"/>
    <property type="project" value="InterPro"/>
</dbReference>
<dbReference type="EMBL" id="JMCC02000089">
    <property type="protein sequence ID" value="KIG13743.1"/>
    <property type="molecule type" value="Genomic_DNA"/>
</dbReference>
<keyword evidence="4" id="KW-0143">Chaperone</keyword>
<reference evidence="6 7" key="1">
    <citation type="submission" date="2014-12" db="EMBL/GenBank/DDBJ databases">
        <title>Genome assembly of Enhygromyxa salina DSM 15201.</title>
        <authorList>
            <person name="Sharma G."/>
            <person name="Subramanian S."/>
        </authorList>
    </citation>
    <scope>NUCLEOTIDE SEQUENCE [LARGE SCALE GENOMIC DNA]</scope>
    <source>
        <strain evidence="6 7">DSM 15201</strain>
    </source>
</reference>
<proteinExistence type="inferred from homology"/>
<evidence type="ECO:0000256" key="2">
    <source>
        <dbReference type="ARBA" id="ARBA00022741"/>
    </source>
</evidence>
<comment type="caution">
    <text evidence="6">The sequence shown here is derived from an EMBL/GenBank/DDBJ whole genome shotgun (WGS) entry which is preliminary data.</text>
</comment>
<dbReference type="RefSeq" id="WP_052555072.1">
    <property type="nucleotide sequence ID" value="NZ_JMCC02000089.1"/>
</dbReference>
<dbReference type="PANTHER" id="PTHR19375">
    <property type="entry name" value="HEAT SHOCK PROTEIN 70KDA"/>
    <property type="match status" value="1"/>
</dbReference>
<dbReference type="Gene3D" id="2.60.34.10">
    <property type="entry name" value="Substrate Binding Domain Of DNAk, Chain A, domain 1"/>
    <property type="match status" value="1"/>
</dbReference>
<evidence type="ECO:0000256" key="4">
    <source>
        <dbReference type="ARBA" id="ARBA00023186"/>
    </source>
</evidence>
<dbReference type="InterPro" id="IPR013126">
    <property type="entry name" value="Hsp_70_fam"/>
</dbReference>
<name>A0A0C1ZRS3_9BACT</name>
<keyword evidence="3 5" id="KW-0067">ATP-binding</keyword>
<dbReference type="InterPro" id="IPR018181">
    <property type="entry name" value="Heat_shock_70_CS"/>
</dbReference>
<sequence>MTDPNIVLGIDLGTTNSACAVVQDGRASVVRRGEDRIVPSVIAALSNGEIVVGSEAKLQRAIDPAQVVYSAKRLIGRRFSSPEVQRMMRSMPYRIVEGNNESVMIEVGSRRLSVVEISSLILKYLRQMAEEALGRRVKKAVIAVPANFTDSQRSATRIAARLAGLDVIRVINEPTAAALAYGYIEDMDRRIAVYDFGGGTFDVTLLQITRNVFEVLSTSGEMFLGGDDVDAVILERMAAVYMQQHGVDLRGDPRAMEQLRAVAEQVKIQLSETSHSSIRVPNVPPGSNRDLEFSLSEAELRNIAGTIVRRTIPVCEDAMRVAGVGASQIDEIVLVGGTTRLPIVREVIQEIFGKPPQTSINPMSVVAVGAAIQGAALLGSLVPMASGGVSMPSMAQSAVLLDVTPRSLGVGTIGGNVDFIIERNSVIPVEQTRVFTTTTDNQRYVRIQVCQGESSSFDGNTKLGEILLTGLREAPRGSVSIAVTFEINTDGLLEVRALDQDTGQEQVATMRVLGGLPQDEVEAIMARAQELRGPGDGSVARRGGGV</sequence>
<evidence type="ECO:0000313" key="6">
    <source>
        <dbReference type="EMBL" id="KIG13743.1"/>
    </source>
</evidence>
<dbReference type="SUPFAM" id="SSF100920">
    <property type="entry name" value="Heat shock protein 70kD (HSP70), peptide-binding domain"/>
    <property type="match status" value="1"/>
</dbReference>
<organism evidence="6 7">
    <name type="scientific">Enhygromyxa salina</name>
    <dbReference type="NCBI Taxonomy" id="215803"/>
    <lineage>
        <taxon>Bacteria</taxon>
        <taxon>Pseudomonadati</taxon>
        <taxon>Myxococcota</taxon>
        <taxon>Polyangia</taxon>
        <taxon>Nannocystales</taxon>
        <taxon>Nannocystaceae</taxon>
        <taxon>Enhygromyxa</taxon>
    </lineage>
</organism>
<dbReference type="FunFam" id="3.90.640.10:FF:000003">
    <property type="entry name" value="Molecular chaperone DnaK"/>
    <property type="match status" value="1"/>
</dbReference>
<dbReference type="InterPro" id="IPR043129">
    <property type="entry name" value="ATPase_NBD"/>
</dbReference>
<dbReference type="Proteomes" id="UP000031599">
    <property type="component" value="Unassembled WGS sequence"/>
</dbReference>
<evidence type="ECO:0000256" key="5">
    <source>
        <dbReference type="RuleBase" id="RU003322"/>
    </source>
</evidence>
<dbReference type="GO" id="GO:0005524">
    <property type="term" value="F:ATP binding"/>
    <property type="evidence" value="ECO:0007669"/>
    <property type="project" value="UniProtKB-KW"/>
</dbReference>
<dbReference type="PROSITE" id="PS00329">
    <property type="entry name" value="HSP70_2"/>
    <property type="match status" value="1"/>
</dbReference>
<evidence type="ECO:0000256" key="1">
    <source>
        <dbReference type="ARBA" id="ARBA00007381"/>
    </source>
</evidence>
<accession>A0A0C1ZRS3</accession>
<dbReference type="Gene3D" id="3.30.420.40">
    <property type="match status" value="2"/>
</dbReference>
<dbReference type="SUPFAM" id="SSF53067">
    <property type="entry name" value="Actin-like ATPase domain"/>
    <property type="match status" value="2"/>
</dbReference>
<gene>
    <name evidence="6" type="ORF">DB30_07589</name>
</gene>
<dbReference type="InterPro" id="IPR029047">
    <property type="entry name" value="HSP70_peptide-bd_sf"/>
</dbReference>
<dbReference type="AlphaFoldDB" id="A0A0C1ZRS3"/>
<dbReference type="PRINTS" id="PR00301">
    <property type="entry name" value="HEATSHOCK70"/>
</dbReference>
<dbReference type="PROSITE" id="PS00297">
    <property type="entry name" value="HSP70_1"/>
    <property type="match status" value="1"/>
</dbReference>
<keyword evidence="2 5" id="KW-0547">Nucleotide-binding</keyword>
<evidence type="ECO:0000256" key="3">
    <source>
        <dbReference type="ARBA" id="ARBA00022840"/>
    </source>
</evidence>
<evidence type="ECO:0000313" key="7">
    <source>
        <dbReference type="Proteomes" id="UP000031599"/>
    </source>
</evidence>
<dbReference type="Gene3D" id="3.90.640.10">
    <property type="entry name" value="Actin, Chain A, domain 4"/>
    <property type="match status" value="1"/>
</dbReference>
<dbReference type="Pfam" id="PF00012">
    <property type="entry name" value="HSP70"/>
    <property type="match status" value="1"/>
</dbReference>
<dbReference type="PROSITE" id="PS01036">
    <property type="entry name" value="HSP70_3"/>
    <property type="match status" value="1"/>
</dbReference>
<protein>
    <submittedName>
        <fullName evidence="6">Chaperone protein DnaK</fullName>
    </submittedName>
</protein>